<protein>
    <submittedName>
        <fullName evidence="2">Uncharacterized protein</fullName>
    </submittedName>
</protein>
<evidence type="ECO:0000256" key="1">
    <source>
        <dbReference type="SAM" id="Coils"/>
    </source>
</evidence>
<reference evidence="2" key="1">
    <citation type="journal article" date="2021" name="Proc. Natl. Acad. Sci. U.S.A.">
        <title>A Catalog of Tens of Thousands of Viruses from Human Metagenomes Reveals Hidden Associations with Chronic Diseases.</title>
        <authorList>
            <person name="Tisza M.J."/>
            <person name="Buck C.B."/>
        </authorList>
    </citation>
    <scope>NUCLEOTIDE SEQUENCE</scope>
    <source>
        <strain evidence="2">Cts3e7</strain>
    </source>
</reference>
<accession>A0A8S5RNP9</accession>
<name>A0A8S5RNP9_9VIRU</name>
<evidence type="ECO:0000313" key="2">
    <source>
        <dbReference type="EMBL" id="DAE32644.1"/>
    </source>
</evidence>
<keyword evidence="1" id="KW-0175">Coiled coil</keyword>
<feature type="coiled-coil region" evidence="1">
    <location>
        <begin position="17"/>
        <end position="44"/>
    </location>
</feature>
<organism evidence="2">
    <name type="scientific">Virus sp. cts3e7</name>
    <dbReference type="NCBI Taxonomy" id="2825802"/>
    <lineage>
        <taxon>Viruses</taxon>
    </lineage>
</organism>
<sequence length="145" mass="15919">MLDERLIAIASNYLKVIKSSTLEIQSAKRELQRLRSDITSLGAIDYSKDRVSGGGTPEGLESSIAKMVDSEARCVEKTNNLIALRENARELIDSLDCVTGKVILMQEYVNGMSFKGVVSFVGFSKSQAQLYKREALEQLGALIAD</sequence>
<proteinExistence type="predicted"/>
<dbReference type="EMBL" id="BK059126">
    <property type="protein sequence ID" value="DAE32644.1"/>
    <property type="molecule type" value="Genomic_DNA"/>
</dbReference>